<feature type="transmembrane region" description="Helical" evidence="1">
    <location>
        <begin position="389"/>
        <end position="407"/>
    </location>
</feature>
<keyword evidence="1" id="KW-1133">Transmembrane helix</keyword>
<dbReference type="AlphaFoldDB" id="A0AAW3FE54"/>
<comment type="caution">
    <text evidence="2">The sequence shown here is derived from an EMBL/GenBank/DDBJ whole genome shotgun (WGS) entry which is preliminary data.</text>
</comment>
<keyword evidence="1" id="KW-0472">Membrane</keyword>
<gene>
    <name evidence="2" type="ORF">HMPREF2132_10680</name>
</gene>
<evidence type="ECO:0000256" key="1">
    <source>
        <dbReference type="SAM" id="Phobius"/>
    </source>
</evidence>
<feature type="transmembrane region" description="Helical" evidence="1">
    <location>
        <begin position="176"/>
        <end position="193"/>
    </location>
</feature>
<protein>
    <recommendedName>
        <fullName evidence="4">ABC transporter permease</fullName>
    </recommendedName>
</protein>
<evidence type="ECO:0008006" key="4">
    <source>
        <dbReference type="Google" id="ProtNLM"/>
    </source>
</evidence>
<organism evidence="2 3">
    <name type="scientific">Prevotella histicola JCM 15637 = DNF00424</name>
    <dbReference type="NCBI Taxonomy" id="1236504"/>
    <lineage>
        <taxon>Bacteria</taxon>
        <taxon>Pseudomonadati</taxon>
        <taxon>Bacteroidota</taxon>
        <taxon>Bacteroidia</taxon>
        <taxon>Bacteroidales</taxon>
        <taxon>Prevotellaceae</taxon>
        <taxon>Prevotella</taxon>
    </lineage>
</organism>
<feature type="transmembrane region" description="Helical" evidence="1">
    <location>
        <begin position="118"/>
        <end position="137"/>
    </location>
</feature>
<dbReference type="Pfam" id="PF18940">
    <property type="entry name" value="DUF5687"/>
    <property type="match status" value="1"/>
</dbReference>
<dbReference type="InterPro" id="IPR043742">
    <property type="entry name" value="DUF5687"/>
</dbReference>
<feature type="transmembrane region" description="Helical" evidence="1">
    <location>
        <begin position="358"/>
        <end position="377"/>
    </location>
</feature>
<sequence length="499" mass="57841">MTYWDAIKVLHKHLLLSDRRSLKWKANTLAKFFYYVLAIIFCGYLGLMAMVFATMAREENTAGYQFVFFILPPLLILDYVLRTGFNQKTILLVRPYLLLPIPKYASVDYLIIREVTRLYNLSWLFFIIPFGLFSGISHQGFGFMIGYTVACYLFFLINGLFFLLTQTLTTRHSICWLLPAGVYTLLTVPPFLTEFIGDKADFYSQLGYKMATHSLPTCAILLLILVLLAFINRKIIFRYVYEEQFNGEKSKAKTNLHLTFLEHFHDTGEFLKLEVRSIMRNKNIRKAFFMGTLAVIIYSCLIIFNNDVDLNTNSFYLTYSFSIYGVTILSKIMCYEGNYMECLIMQRKSIYQLLLAKYYFYSVLQIIPFLVFLPAVFMGRLNFGTLLSYALFATGACYFILFQMAIYNKVAIPLNQSLTGKTRSETPYIHIFVTTGVLLVPLLPIAIGNKLLKMPTATNLVMALTGLFFIATHQLWIARICRRMEKRKYEQLEGFRTSR</sequence>
<dbReference type="EMBL" id="JRNJ01000104">
    <property type="protein sequence ID" value="KGF24761.1"/>
    <property type="molecule type" value="Genomic_DNA"/>
</dbReference>
<feature type="transmembrane region" description="Helical" evidence="1">
    <location>
        <begin position="287"/>
        <end position="304"/>
    </location>
</feature>
<keyword evidence="1" id="KW-0812">Transmembrane</keyword>
<feature type="transmembrane region" description="Helical" evidence="1">
    <location>
        <begin position="428"/>
        <end position="447"/>
    </location>
</feature>
<dbReference type="RefSeq" id="WP_036870920.1">
    <property type="nucleotide sequence ID" value="NZ_JRNJ01000104.1"/>
</dbReference>
<feature type="transmembrane region" description="Helical" evidence="1">
    <location>
        <begin position="62"/>
        <end position="81"/>
    </location>
</feature>
<reference evidence="2 3" key="1">
    <citation type="submission" date="2014-07" db="EMBL/GenBank/DDBJ databases">
        <authorList>
            <person name="McCorrison J."/>
            <person name="Sanka R."/>
            <person name="Torralba M."/>
            <person name="Gillis M."/>
            <person name="Haft D.H."/>
            <person name="Methe B."/>
            <person name="Sutton G."/>
            <person name="Nelson K.E."/>
        </authorList>
    </citation>
    <scope>NUCLEOTIDE SEQUENCE [LARGE SCALE GENOMIC DNA]</scope>
    <source>
        <strain evidence="2 3">DNF00424</strain>
    </source>
</reference>
<feature type="transmembrane region" description="Helical" evidence="1">
    <location>
        <begin position="459"/>
        <end position="478"/>
    </location>
</feature>
<evidence type="ECO:0000313" key="2">
    <source>
        <dbReference type="EMBL" id="KGF24761.1"/>
    </source>
</evidence>
<feature type="transmembrane region" description="Helical" evidence="1">
    <location>
        <begin position="316"/>
        <end position="337"/>
    </location>
</feature>
<feature type="transmembrane region" description="Helical" evidence="1">
    <location>
        <begin position="32"/>
        <end position="56"/>
    </location>
</feature>
<name>A0AAW3FE54_9BACT</name>
<accession>A0AAW3FE54</accession>
<feature type="transmembrane region" description="Helical" evidence="1">
    <location>
        <begin position="213"/>
        <end position="231"/>
    </location>
</feature>
<proteinExistence type="predicted"/>
<evidence type="ECO:0000313" key="3">
    <source>
        <dbReference type="Proteomes" id="UP000029533"/>
    </source>
</evidence>
<feature type="transmembrane region" description="Helical" evidence="1">
    <location>
        <begin position="143"/>
        <end position="164"/>
    </location>
</feature>
<dbReference type="Proteomes" id="UP000029533">
    <property type="component" value="Unassembled WGS sequence"/>
</dbReference>